<gene>
    <name evidence="1" type="ORF">VE01_04011</name>
</gene>
<reference evidence="1 2" key="1">
    <citation type="submission" date="2016-03" db="EMBL/GenBank/DDBJ databases">
        <title>Comparative genomics of Pseudogymnoascus destructans, the fungus causing white-nose syndrome of bats.</title>
        <authorList>
            <person name="Palmer J.M."/>
            <person name="Drees K.P."/>
            <person name="Foster J.T."/>
            <person name="Lindner D.L."/>
        </authorList>
    </citation>
    <scope>NUCLEOTIDE SEQUENCE [LARGE SCALE GENOMIC DNA]</scope>
    <source>
        <strain evidence="1 2">UAMH 10579</strain>
    </source>
</reference>
<dbReference type="OrthoDB" id="3437408at2759"/>
<dbReference type="AlphaFoldDB" id="A0A1B8GQ18"/>
<dbReference type="EMBL" id="KV460219">
    <property type="protein sequence ID" value="OBT97914.1"/>
    <property type="molecule type" value="Genomic_DNA"/>
</dbReference>
<accession>A0A1B8GQ18</accession>
<protein>
    <submittedName>
        <fullName evidence="1">Uncharacterized protein</fullName>
    </submittedName>
</protein>
<dbReference type="Proteomes" id="UP000091956">
    <property type="component" value="Unassembled WGS sequence"/>
</dbReference>
<proteinExistence type="predicted"/>
<sequence length="205" mass="23031">MSVIDPSFSAERCADLHNRLLQKAIVNEPSAMVERNLIAGLLDVSAEIADFPNSGSSPLYHFLSLLDTISLPHSLFIPLTPEIYQPVPEVFRGDTFSREPGVILLYGQNNADSPMDGGLFLDVQTYKVVWHWSPGPFPASEKWISLEFALQSQLDKWESVKFYWDTNKQSLAIKRWVEADLTNSLVGWGGLLSTIEARLPQRGQR</sequence>
<dbReference type="RefSeq" id="XP_018131647.1">
    <property type="nucleotide sequence ID" value="XM_018273489.1"/>
</dbReference>
<reference evidence="2" key="2">
    <citation type="journal article" date="2018" name="Nat. Commun.">
        <title>Extreme sensitivity to ultraviolet light in the fungal pathogen causing white-nose syndrome of bats.</title>
        <authorList>
            <person name="Palmer J.M."/>
            <person name="Drees K.P."/>
            <person name="Foster J.T."/>
            <person name="Lindner D.L."/>
        </authorList>
    </citation>
    <scope>NUCLEOTIDE SEQUENCE [LARGE SCALE GENOMIC DNA]</scope>
    <source>
        <strain evidence="2">UAMH 10579</strain>
    </source>
</reference>
<organism evidence="1 2">
    <name type="scientific">Pseudogymnoascus verrucosus</name>
    <dbReference type="NCBI Taxonomy" id="342668"/>
    <lineage>
        <taxon>Eukaryota</taxon>
        <taxon>Fungi</taxon>
        <taxon>Dikarya</taxon>
        <taxon>Ascomycota</taxon>
        <taxon>Pezizomycotina</taxon>
        <taxon>Leotiomycetes</taxon>
        <taxon>Thelebolales</taxon>
        <taxon>Thelebolaceae</taxon>
        <taxon>Pseudogymnoascus</taxon>
    </lineage>
</organism>
<dbReference type="GeneID" id="28837397"/>
<evidence type="ECO:0000313" key="1">
    <source>
        <dbReference type="EMBL" id="OBT97914.1"/>
    </source>
</evidence>
<name>A0A1B8GQ18_9PEZI</name>
<keyword evidence="2" id="KW-1185">Reference proteome</keyword>
<evidence type="ECO:0000313" key="2">
    <source>
        <dbReference type="Proteomes" id="UP000091956"/>
    </source>
</evidence>